<dbReference type="InterPro" id="IPR011051">
    <property type="entry name" value="RmlC_Cupin_sf"/>
</dbReference>
<keyword evidence="3" id="KW-1185">Reference proteome</keyword>
<dbReference type="Pfam" id="PF07883">
    <property type="entry name" value="Cupin_2"/>
    <property type="match status" value="1"/>
</dbReference>
<proteinExistence type="predicted"/>
<feature type="domain" description="Cupin type-2" evidence="1">
    <location>
        <begin position="22"/>
        <end position="91"/>
    </location>
</feature>
<dbReference type="EMBL" id="CP002727">
    <property type="protein sequence ID" value="AEF20738.1"/>
    <property type="molecule type" value="Genomic_DNA"/>
</dbReference>
<evidence type="ECO:0000313" key="3">
    <source>
        <dbReference type="Proteomes" id="UP000000686"/>
    </source>
</evidence>
<evidence type="ECO:0000313" key="2">
    <source>
        <dbReference type="EMBL" id="AEF20738.1"/>
    </source>
</evidence>
<sequence>MAGRQQAVATVQVDNDEVIVTEWRFAPGAETGRHRHGYDYVVVPMTDGTLLLETPDGDKHAKLIAGQSYFRKAGVEHNVVNASDHEVVFVETELK</sequence>
<dbReference type="InterPro" id="IPR014710">
    <property type="entry name" value="RmlC-like_jellyroll"/>
</dbReference>
<dbReference type="HOGENOM" id="CLU_130991_3_0_6"/>
<dbReference type="KEGG" id="pfv:Psefu_0760"/>
<dbReference type="AlphaFoldDB" id="F6A850"/>
<reference evidence="2 3" key="1">
    <citation type="submission" date="2011-04" db="EMBL/GenBank/DDBJ databases">
        <title>Complete sequence of Pseudomonas fulva 12-X.</title>
        <authorList>
            <consortium name="US DOE Joint Genome Institute"/>
            <person name="Lucas S."/>
            <person name="Han J."/>
            <person name="Lapidus A."/>
            <person name="Cheng J.-F."/>
            <person name="Goodwin L."/>
            <person name="Pitluck S."/>
            <person name="Peters L."/>
            <person name="Mikhailova N."/>
            <person name="Pagani I."/>
            <person name="Davenport K."/>
            <person name="Han C."/>
            <person name="Tapia R."/>
            <person name="Land M."/>
            <person name="Hauser L."/>
            <person name="Kyrpides N."/>
            <person name="Ivanova N."/>
            <person name="Pagani I."/>
            <person name="Lcollab F.I."/>
            <person name="Woyke T."/>
        </authorList>
    </citation>
    <scope>NUCLEOTIDE SEQUENCE [LARGE SCALE GENOMIC DNA]</scope>
    <source>
        <strain evidence="3">12-X</strain>
    </source>
</reference>
<dbReference type="Gene3D" id="2.60.120.10">
    <property type="entry name" value="Jelly Rolls"/>
    <property type="match status" value="1"/>
</dbReference>
<evidence type="ECO:0000259" key="1">
    <source>
        <dbReference type="Pfam" id="PF07883"/>
    </source>
</evidence>
<dbReference type="eggNOG" id="COG1917">
    <property type="taxonomic scope" value="Bacteria"/>
</dbReference>
<dbReference type="InterPro" id="IPR013096">
    <property type="entry name" value="Cupin_2"/>
</dbReference>
<dbReference type="FunFam" id="2.60.120.10:FF:000168">
    <property type="entry name" value="Cupin domain-containing protein"/>
    <property type="match status" value="1"/>
</dbReference>
<gene>
    <name evidence="2" type="ordered locus">Psefu_0760</name>
</gene>
<dbReference type="OrthoDB" id="9800684at2"/>
<dbReference type="STRING" id="743720.Psefu_0760"/>
<protein>
    <submittedName>
        <fullName evidence="2">Cupin 2 conserved barrel domain protein</fullName>
    </submittedName>
</protein>
<dbReference type="RefSeq" id="WP_013789870.1">
    <property type="nucleotide sequence ID" value="NC_015556.1"/>
</dbReference>
<accession>F6A850</accession>
<organism evidence="2 3">
    <name type="scientific">Pseudomonas fulva (strain 12-X)</name>
    <dbReference type="NCBI Taxonomy" id="743720"/>
    <lineage>
        <taxon>Bacteria</taxon>
        <taxon>Pseudomonadati</taxon>
        <taxon>Pseudomonadota</taxon>
        <taxon>Gammaproteobacteria</taxon>
        <taxon>Pseudomonadales</taxon>
        <taxon>Pseudomonadaceae</taxon>
        <taxon>Pseudomonas</taxon>
    </lineage>
</organism>
<name>F6A850_PSEF1</name>
<dbReference type="CDD" id="cd06982">
    <property type="entry name" value="cupin_BauB-like"/>
    <property type="match status" value="1"/>
</dbReference>
<dbReference type="SUPFAM" id="SSF51182">
    <property type="entry name" value="RmlC-like cupins"/>
    <property type="match status" value="1"/>
</dbReference>
<dbReference type="Proteomes" id="UP000000686">
    <property type="component" value="Chromosome"/>
</dbReference>